<feature type="region of interest" description="Disordered" evidence="4">
    <location>
        <begin position="1792"/>
        <end position="1815"/>
    </location>
</feature>
<organism evidence="7">
    <name type="scientific">Sarcoptes scabiei</name>
    <name type="common">Itch mite</name>
    <name type="synonym">Acarus scabiei</name>
    <dbReference type="NCBI Taxonomy" id="52283"/>
    <lineage>
        <taxon>Eukaryota</taxon>
        <taxon>Metazoa</taxon>
        <taxon>Ecdysozoa</taxon>
        <taxon>Arthropoda</taxon>
        <taxon>Chelicerata</taxon>
        <taxon>Arachnida</taxon>
        <taxon>Acari</taxon>
        <taxon>Acariformes</taxon>
        <taxon>Sarcoptiformes</taxon>
        <taxon>Astigmata</taxon>
        <taxon>Psoroptidia</taxon>
        <taxon>Sarcoptoidea</taxon>
        <taxon>Sarcoptidae</taxon>
        <taxon>Sarcoptinae</taxon>
        <taxon>Sarcoptes</taxon>
    </lineage>
</organism>
<feature type="compositionally biased region" description="Basic and acidic residues" evidence="4">
    <location>
        <begin position="1800"/>
        <end position="1812"/>
    </location>
</feature>
<dbReference type="CDD" id="cd00167">
    <property type="entry name" value="SANT"/>
    <property type="match status" value="1"/>
</dbReference>
<dbReference type="SMART" id="SM00717">
    <property type="entry name" value="SANT"/>
    <property type="match status" value="2"/>
</dbReference>
<keyword evidence="9" id="KW-1185">Reference proteome</keyword>
<feature type="compositionally biased region" description="Polar residues" evidence="4">
    <location>
        <begin position="1161"/>
        <end position="1177"/>
    </location>
</feature>
<feature type="region of interest" description="Disordered" evidence="4">
    <location>
        <begin position="2326"/>
        <end position="2353"/>
    </location>
</feature>
<dbReference type="InterPro" id="IPR009057">
    <property type="entry name" value="Homeodomain-like_sf"/>
</dbReference>
<feature type="domain" description="SANT" evidence="6">
    <location>
        <begin position="512"/>
        <end position="558"/>
    </location>
</feature>
<feature type="region of interest" description="Disordered" evidence="4">
    <location>
        <begin position="1161"/>
        <end position="1190"/>
    </location>
</feature>
<evidence type="ECO:0000256" key="4">
    <source>
        <dbReference type="SAM" id="MobiDB-lite"/>
    </source>
</evidence>
<dbReference type="InterPro" id="IPR017884">
    <property type="entry name" value="SANT_dom"/>
</dbReference>
<gene>
    <name evidence="7" type="primary">SSS_761g</name>
    <name evidence="7" type="ORF">SSS_761</name>
</gene>
<feature type="domain" description="Myb-like" evidence="5">
    <location>
        <begin position="871"/>
        <end position="909"/>
    </location>
</feature>
<dbReference type="GO" id="GO:0005654">
    <property type="term" value="C:nucleoplasm"/>
    <property type="evidence" value="ECO:0007669"/>
    <property type="project" value="UniProtKB-ARBA"/>
</dbReference>
<dbReference type="SUPFAM" id="SSF46689">
    <property type="entry name" value="Homeodomain-like"/>
    <property type="match status" value="2"/>
</dbReference>
<evidence type="ECO:0000256" key="1">
    <source>
        <dbReference type="ARBA" id="ARBA00004123"/>
    </source>
</evidence>
<evidence type="ECO:0000259" key="5">
    <source>
        <dbReference type="PROSITE" id="PS50090"/>
    </source>
</evidence>
<feature type="compositionally biased region" description="Low complexity" evidence="4">
    <location>
        <begin position="1032"/>
        <end position="1045"/>
    </location>
</feature>
<dbReference type="InterPro" id="IPR051571">
    <property type="entry name" value="N-CoR_corepressor"/>
</dbReference>
<feature type="compositionally biased region" description="Polar residues" evidence="4">
    <location>
        <begin position="954"/>
        <end position="979"/>
    </location>
</feature>
<feature type="region of interest" description="Disordered" evidence="4">
    <location>
        <begin position="1352"/>
        <end position="1372"/>
    </location>
</feature>
<feature type="region of interest" description="Disordered" evidence="4">
    <location>
        <begin position="1759"/>
        <end position="1779"/>
    </location>
</feature>
<reference evidence="9" key="1">
    <citation type="journal article" date="2020" name="PLoS Negl. Trop. Dis.">
        <title>High-quality nuclear genome for Sarcoptes scabiei-A critical resource for a neglected parasite.</title>
        <authorList>
            <person name="Korhonen P.K."/>
            <person name="Gasser R.B."/>
            <person name="Ma G."/>
            <person name="Wang T."/>
            <person name="Stroehlein A.J."/>
            <person name="Young N.D."/>
            <person name="Ang C.S."/>
            <person name="Fernando D.D."/>
            <person name="Lu H.C."/>
            <person name="Taylor S."/>
            <person name="Reynolds S.L."/>
            <person name="Mofiz E."/>
            <person name="Najaraj S.H."/>
            <person name="Gowda H."/>
            <person name="Madugundu A."/>
            <person name="Renuse S."/>
            <person name="Holt D."/>
            <person name="Pandey A."/>
            <person name="Papenfuss A.T."/>
            <person name="Fischer K."/>
        </authorList>
    </citation>
    <scope>NUCLEOTIDE SEQUENCE [LARGE SCALE GENOMIC DNA]</scope>
</reference>
<dbReference type="PROSITE" id="PS50090">
    <property type="entry name" value="MYB_LIKE"/>
    <property type="match status" value="1"/>
</dbReference>
<evidence type="ECO:0000259" key="6">
    <source>
        <dbReference type="PROSITE" id="PS51293"/>
    </source>
</evidence>
<dbReference type="Pfam" id="PF15784">
    <property type="entry name" value="GPS2_interact"/>
    <property type="match status" value="1"/>
</dbReference>
<evidence type="ECO:0000313" key="7">
    <source>
        <dbReference type="EMBL" id="KAF7489849.1"/>
    </source>
</evidence>
<reference evidence="7" key="2">
    <citation type="submission" date="2020-01" db="EMBL/GenBank/DDBJ databases">
        <authorList>
            <person name="Korhonen P.K.K."/>
            <person name="Guangxu M.G."/>
            <person name="Wang T.W."/>
            <person name="Stroehlein A.J.S."/>
            <person name="Young N.D."/>
            <person name="Ang C.-S.A."/>
            <person name="Fernando D.W.F."/>
            <person name="Lu H.L."/>
            <person name="Taylor S.T."/>
            <person name="Ehtesham M.E.M."/>
            <person name="Najaraj S.H.N."/>
            <person name="Harsha G.H.G."/>
            <person name="Madugundu A.M."/>
            <person name="Renuse S.R."/>
            <person name="Holt D.H."/>
            <person name="Pandey A.P."/>
            <person name="Papenfuss A.P."/>
            <person name="Gasser R.B.G."/>
            <person name="Fischer K.F."/>
        </authorList>
    </citation>
    <scope>NUCLEOTIDE SEQUENCE</scope>
    <source>
        <strain evidence="7">SSS_KF_BRIS2020</strain>
    </source>
</reference>
<feature type="compositionally biased region" description="Polar residues" evidence="4">
    <location>
        <begin position="999"/>
        <end position="1029"/>
    </location>
</feature>
<name>A0A834R2T1_SARSC</name>
<feature type="region of interest" description="Disordered" evidence="4">
    <location>
        <begin position="1584"/>
        <end position="1638"/>
    </location>
</feature>
<feature type="compositionally biased region" description="Basic and acidic residues" evidence="4">
    <location>
        <begin position="1180"/>
        <end position="1190"/>
    </location>
</feature>
<feature type="region of interest" description="Disordered" evidence="4">
    <location>
        <begin position="1101"/>
        <end position="1122"/>
    </location>
</feature>
<feature type="region of interest" description="Disordered" evidence="4">
    <location>
        <begin position="936"/>
        <end position="1063"/>
    </location>
</feature>
<accession>A0A834R2T1</accession>
<evidence type="ECO:0000313" key="9">
    <source>
        <dbReference type="Proteomes" id="UP000070412"/>
    </source>
</evidence>
<dbReference type="PANTHER" id="PTHR13992:SF39">
    <property type="entry name" value="SMRTER, ISOFORM G"/>
    <property type="match status" value="1"/>
</dbReference>
<dbReference type="OrthoDB" id="10258692at2759"/>
<dbReference type="PANTHER" id="PTHR13992">
    <property type="entry name" value="NUCLEAR RECEPTOR CO-REPRESSOR RELATED NCOR"/>
    <property type="match status" value="1"/>
</dbReference>
<feature type="compositionally biased region" description="Low complexity" evidence="4">
    <location>
        <begin position="577"/>
        <end position="598"/>
    </location>
</feature>
<comment type="similarity">
    <text evidence="2">Belongs to the N-CoR nuclear receptor corepressors family.</text>
</comment>
<feature type="region of interest" description="Disordered" evidence="4">
    <location>
        <begin position="572"/>
        <end position="601"/>
    </location>
</feature>
<dbReference type="EnsemblMetazoa" id="SSS_761s_mrna">
    <property type="protein sequence ID" value="KAF7489849.1"/>
    <property type="gene ID" value="SSS_761"/>
</dbReference>
<keyword evidence="3" id="KW-0175">Coiled coil</keyword>
<evidence type="ECO:0000313" key="8">
    <source>
        <dbReference type="EnsemblMetazoa" id="KAF7489849.1"/>
    </source>
</evidence>
<dbReference type="Pfam" id="PF00249">
    <property type="entry name" value="Myb_DNA-binding"/>
    <property type="match status" value="1"/>
</dbReference>
<dbReference type="InterPro" id="IPR031557">
    <property type="entry name" value="N-CoR_GPS2_interact"/>
</dbReference>
<feature type="compositionally biased region" description="Polar residues" evidence="4">
    <location>
        <begin position="1624"/>
        <end position="1635"/>
    </location>
</feature>
<feature type="region of interest" description="Disordered" evidence="4">
    <location>
        <begin position="1249"/>
        <end position="1292"/>
    </location>
</feature>
<protein>
    <submittedName>
        <fullName evidence="7">Nuclear receptor corepressor 1</fullName>
    </submittedName>
</protein>
<feature type="compositionally biased region" description="Polar residues" evidence="4">
    <location>
        <begin position="1280"/>
        <end position="1292"/>
    </location>
</feature>
<dbReference type="GO" id="GO:0032991">
    <property type="term" value="C:protein-containing complex"/>
    <property type="evidence" value="ECO:0007669"/>
    <property type="project" value="UniProtKB-ARBA"/>
</dbReference>
<dbReference type="GO" id="GO:0006357">
    <property type="term" value="P:regulation of transcription by RNA polymerase II"/>
    <property type="evidence" value="ECO:0007669"/>
    <property type="project" value="TreeGrafter"/>
</dbReference>
<dbReference type="InterPro" id="IPR001005">
    <property type="entry name" value="SANT/Myb"/>
</dbReference>
<dbReference type="Proteomes" id="UP000070412">
    <property type="component" value="Unassembled WGS sequence"/>
</dbReference>
<proteinExistence type="inferred from homology"/>
<dbReference type="Gene3D" id="1.10.10.60">
    <property type="entry name" value="Homeodomain-like"/>
    <property type="match status" value="2"/>
</dbReference>
<dbReference type="GO" id="GO:0000785">
    <property type="term" value="C:chromatin"/>
    <property type="evidence" value="ECO:0007669"/>
    <property type="project" value="TreeGrafter"/>
</dbReference>
<feature type="compositionally biased region" description="Polar residues" evidence="4">
    <location>
        <begin position="1352"/>
        <end position="1370"/>
    </location>
</feature>
<evidence type="ECO:0000256" key="2">
    <source>
        <dbReference type="ARBA" id="ARBA00010097"/>
    </source>
</evidence>
<sequence>MPSPMTISSAASASAPNLNYQSLHQSNALDPIIHRNNILTNTGLLHHPHTDRSDANSIITSNFQPINTSINHNLHLNPLHNHSNPQSRLPGAALHSNHGSIMSTLPSNYLSSHGHLLHEIYDISNKKPRIANHGFLMSDSPILSNQISNPQSLMCSSGHLSNLPTHIGNHQHGVNRANCFPNIHSSENTALSTASNNDSDSSRMPKNLRLSSSDFYVNNLDDNVEDGYNPHFEAISPTPNDESRVSPITSLKDQILSSIHGCDRQIQTYEALINVLKSKAQQLEAATSKHPTELEEKESQRISIQEPKTGTKQIYAANKIVADEIHKKVFSSMFVESPSCLPLYNQPSDLTIIHEVRAKFKAFQPKLIKRIKELKKQKQQRIQEESSIYDGLMKKWLKKIEDYENSPAKKARDAKLREYFEKQFTEMRKHREDRERMHRNDQRTRTDVEIEENDGCSSIEDSNITKMRNLIVIPPIMLSAEERQRNIRFNNQNGFLKDPVALYKMSKNINIWTESEREIFKVKYLMNPKKFGFISQHLERKSTADCVEYYYLSKKHVNYKQMLRKHVKKRTRAMIRAQQQQIHQQAQSNSPNNLQNQSHLRGSPSIQRLQIESATNLSFRPNPQSATSLILPYSLPISSTSSTIILTIPSKTSTAGSCLQIVNKSSTIEEIPNSGSAGINSSDVFSENPCDTGDASSDHNKKIYSGASLSNNLTTSTDDSIKCLVCGDQIIFGNTDPSNALDCESSNTSNNSNEINKRICLRCHLKKNIKRQCPILSCNAPKKKAKSLKVLPQQWIEMSIEIKKDLADELKIPIDAKIGCACCVMRINRRIGLFNKHRKNNQSDSISINTANSSNNRPKNAIGDSLKEEIRKTWSDSDIEKLRNLIKNYGKDWAAISLQFNSSKSSKDCSRLFSFFKNELKLLNALKEHYSQIGRQYDPETDDEGMSSAEVSGDETTSSLDEINNNESDTASASSSVGCRQTEPDNEERSNLQDYKPLSLSQGSLKSDYDSSATMSADESSNTNENSAGLENRSNSFSFSTSRSNQLGQNADENDPIKNSLYSTNGSSFSNHYNREKQIMFDAPQVPHFLINPNAPSVLTNQISQSQQQQHSKPSEPETTEACKPTIIKCKEEKSEMSSGTCVRDLIWKAIEKSLQIPSHNLNQGAQTSSTIDSNAPINLKRDTTQKNYPDTRLDFQPSLSASKSFVNKNKCDSIVDNIKPEGLVMNFPHNQYPAIKNEPDACDQVQDLSNKPRDRSRANEVMARNSPKETGKISKLESPYSTNLNKHSESFNHPLSFQRNYSVSTNYPIQPAHSNNISNRIPNLIDAFMPSQIPMESKAAHFRPNSQPLIKINSKSPQNSIPFSVSPKSETPLRDKLVQPMVGSITQGTPVVLQPASNQPSNMPFNNNKFPNTLSNAQSMLINSSSHHSGMMPFPSIPNYEIFRHMTNELPKGSITQGTPLIIGTNSNTLDITQSQLPQVIGNASIQSQNQSVNLRNKNPDNSDLCCPNKRIRFNEPNVTPNIIHHDMMERINKTHFEQSVPTQSHSIYHRPFSPNYMKHYNLPQNIKDSHFNQILIDFNTSKQMQSRRNSSSSDKEIVESSKPNPVVSHQDKSNRSLPHFQDPQSHSPSSSIYLQDRPGDKVLESQLLQWNNLNMGSIPNTGFLSRQNVIQHGYPVVSKNTSVIQSVPQTRLAESPRDEIITKNSYSPLITAHFTPENESLVNSAVHQPGVSVTNPNTPMSSIQSRLNKENFEKCFSESINRSPSRHSSSKPANSNRIVLPQFIPANDDMEAVTDLTTKSKDEKKRDSKQYHPNQEYVDLTKTSIRFPANSTIYPSESGKLFMDHKKKVIPLQPESHFPSVHNPNLSIDHRMRSSESLSSLNPILNSNPGFKFSREPFTSEHFESQLRQQIVENANRDVDISTKSQDLSCKSITNERNDSTMTEASKLFSQSFQKDSQPNVNSGGMTAANLIDAIITKQINTNSSKSSSYNDYIPSMNRIKQSVNNESPLVTSGLGAKFNIDERIDANIKHISKQSFQDSIYNMITENMQNSPVASPMSSSNSGSSRMKTSNLLEGIAAAAVASVPSTSSGENFKLRRALQTNEKTDRIPLDMTLDASVSNRTLIPSVSTTLASIPSTSSSIYTPLKTSNTKNIPQYMKPISPPNIPSNRLPAPHLQTQPSWTNLWPFMNPYYNSSGSTTNESKLPHLIVPTANPPLLQSSSSESHLASVHDSPFFISNRISEAMQRSAKSASEEYGDYVIKLRPDRPEDLKNKNVPIKEIKSINSEKENSMSMNKLEKTSMNCQNVTNDNKNSINEENISSSSIVFDSHKKNPEESLNCSGVERKNPKSGVIRLNNSKDNIQSIETSATIENNSNDLQLQYEPLSD</sequence>
<feature type="compositionally biased region" description="Basic and acidic residues" evidence="4">
    <location>
        <begin position="1267"/>
        <end position="1276"/>
    </location>
</feature>
<dbReference type="EMBL" id="WVUK01000063">
    <property type="protein sequence ID" value="KAF7489849.1"/>
    <property type="molecule type" value="Genomic_DNA"/>
</dbReference>
<evidence type="ECO:0000256" key="3">
    <source>
        <dbReference type="ARBA" id="ARBA00023054"/>
    </source>
</evidence>
<dbReference type="PROSITE" id="PS51293">
    <property type="entry name" value="SANT"/>
    <property type="match status" value="1"/>
</dbReference>
<keyword evidence="7" id="KW-0675">Receptor</keyword>
<comment type="subcellular location">
    <subcellularLocation>
        <location evidence="1">Nucleus</location>
    </subcellularLocation>
</comment>
<feature type="compositionally biased region" description="Low complexity" evidence="4">
    <location>
        <begin position="1102"/>
        <end position="1112"/>
    </location>
</feature>
<reference evidence="8" key="3">
    <citation type="submission" date="2022-06" db="UniProtKB">
        <authorList>
            <consortium name="EnsemblMetazoa"/>
        </authorList>
    </citation>
    <scope>IDENTIFICATION</scope>
</reference>